<gene>
    <name evidence="1" type="ORF">EELLY_v1c00890</name>
</gene>
<dbReference type="RefSeq" id="WP_104205566.1">
    <property type="nucleotide sequence ID" value="NZ_PHND01000001.1"/>
</dbReference>
<reference evidence="1 2" key="1">
    <citation type="submission" date="2017-11" db="EMBL/GenBank/DDBJ databases">
        <title>Genome sequence of Entomoplasma ellychniae ELCN-1 (ATCC 43707).</title>
        <authorList>
            <person name="Lo W.-S."/>
            <person name="Gasparich G.E."/>
            <person name="Kuo C.-H."/>
        </authorList>
    </citation>
    <scope>NUCLEOTIDE SEQUENCE [LARGE SCALE GENOMIC DNA]</scope>
    <source>
        <strain evidence="1 2">ELCN-1</strain>
    </source>
</reference>
<evidence type="ECO:0000313" key="2">
    <source>
        <dbReference type="Proteomes" id="UP000239010"/>
    </source>
</evidence>
<protein>
    <submittedName>
        <fullName evidence="1">Uncharacterized protein</fullName>
    </submittedName>
</protein>
<name>A0A8E2QXT0_9MOLU</name>
<evidence type="ECO:0000313" key="1">
    <source>
        <dbReference type="EMBL" id="PPE04414.1"/>
    </source>
</evidence>
<comment type="caution">
    <text evidence="1">The sequence shown here is derived from an EMBL/GenBank/DDBJ whole genome shotgun (WGS) entry which is preliminary data.</text>
</comment>
<keyword evidence="2" id="KW-1185">Reference proteome</keyword>
<dbReference type="AlphaFoldDB" id="A0A8E2QXT0"/>
<dbReference type="EMBL" id="PHND01000001">
    <property type="protein sequence ID" value="PPE04414.1"/>
    <property type="molecule type" value="Genomic_DNA"/>
</dbReference>
<accession>A0A8E2QXT0</accession>
<sequence>MDFAPSTHYSRKVLNGLTIKFENKNYATFDKNGTRVNSAKKQDVMIVKTFTGEIFANYYTNFYSLIEIDQKNLC</sequence>
<dbReference type="Proteomes" id="UP000239010">
    <property type="component" value="Unassembled WGS sequence"/>
</dbReference>
<organism evidence="1 2">
    <name type="scientific">Entomoplasma ellychniae</name>
    <dbReference type="NCBI Taxonomy" id="2114"/>
    <lineage>
        <taxon>Bacteria</taxon>
        <taxon>Bacillati</taxon>
        <taxon>Mycoplasmatota</taxon>
        <taxon>Mollicutes</taxon>
        <taxon>Entomoplasmatales</taxon>
        <taxon>Entomoplasmataceae</taxon>
        <taxon>Entomoplasma</taxon>
    </lineage>
</organism>
<proteinExistence type="predicted"/>